<name>A0ABV0WB51_9TELE</name>
<dbReference type="EMBL" id="JAHRIM010040701">
    <property type="protein sequence ID" value="MEQ2266793.1"/>
    <property type="molecule type" value="Genomic_DNA"/>
</dbReference>
<evidence type="ECO:0000313" key="2">
    <source>
        <dbReference type="EMBL" id="MEQ2266793.1"/>
    </source>
</evidence>
<dbReference type="GO" id="GO:0016787">
    <property type="term" value="F:hydrolase activity"/>
    <property type="evidence" value="ECO:0007669"/>
    <property type="project" value="UniProtKB-KW"/>
</dbReference>
<evidence type="ECO:0000259" key="1">
    <source>
        <dbReference type="Pfam" id="PF00443"/>
    </source>
</evidence>
<dbReference type="SUPFAM" id="SSF54001">
    <property type="entry name" value="Cysteine proteinases"/>
    <property type="match status" value="1"/>
</dbReference>
<reference evidence="2 3" key="1">
    <citation type="submission" date="2021-06" db="EMBL/GenBank/DDBJ databases">
        <authorList>
            <person name="Palmer J.M."/>
        </authorList>
    </citation>
    <scope>NUCLEOTIDE SEQUENCE [LARGE SCALE GENOMIC DNA]</scope>
    <source>
        <strain evidence="2 3">XR_2019</strain>
        <tissue evidence="2">Muscle</tissue>
    </source>
</reference>
<organism evidence="2 3">
    <name type="scientific">Xenotaenia resolanae</name>
    <dbReference type="NCBI Taxonomy" id="208358"/>
    <lineage>
        <taxon>Eukaryota</taxon>
        <taxon>Metazoa</taxon>
        <taxon>Chordata</taxon>
        <taxon>Craniata</taxon>
        <taxon>Vertebrata</taxon>
        <taxon>Euteleostomi</taxon>
        <taxon>Actinopterygii</taxon>
        <taxon>Neopterygii</taxon>
        <taxon>Teleostei</taxon>
        <taxon>Neoteleostei</taxon>
        <taxon>Acanthomorphata</taxon>
        <taxon>Ovalentaria</taxon>
        <taxon>Atherinomorphae</taxon>
        <taxon>Cyprinodontiformes</taxon>
        <taxon>Goodeidae</taxon>
        <taxon>Xenotaenia</taxon>
    </lineage>
</organism>
<dbReference type="InterPro" id="IPR001394">
    <property type="entry name" value="Peptidase_C19_UCH"/>
</dbReference>
<gene>
    <name evidence="2" type="primary">USP45</name>
    <name evidence="2" type="ORF">XENORESO_019364</name>
</gene>
<sequence length="209" mass="22655">ASPKIIKLREEPSEYTEAQRGKSPAINSTLVPVKGILNLGNTCFFNAVMQNLSQTHMLIELIQEVKEKGYKLKICPSVETNLSPLTVILSSPDPLTAAMIHFLQSMKEPGKGPVNPKGLFNQLCQKAWALVFAWTGAKLCVSDGQHHTLSGAREGPSLYPVYSKASQQPAMPLTSSPPLSVRGAITCLCLSCLSSRSVKRRGMKVFCGV</sequence>
<protein>
    <submittedName>
        <fullName evidence="2">Ubiquitin carboxyl-terminal hydrolase 45</fullName>
    </submittedName>
</protein>
<dbReference type="Pfam" id="PF00443">
    <property type="entry name" value="UCH"/>
    <property type="match status" value="1"/>
</dbReference>
<evidence type="ECO:0000313" key="3">
    <source>
        <dbReference type="Proteomes" id="UP001444071"/>
    </source>
</evidence>
<dbReference type="InterPro" id="IPR038765">
    <property type="entry name" value="Papain-like_cys_pep_sf"/>
</dbReference>
<dbReference type="Proteomes" id="UP001444071">
    <property type="component" value="Unassembled WGS sequence"/>
</dbReference>
<proteinExistence type="predicted"/>
<dbReference type="PROSITE" id="PS00972">
    <property type="entry name" value="USP_1"/>
    <property type="match status" value="1"/>
</dbReference>
<dbReference type="Gene3D" id="3.90.70.10">
    <property type="entry name" value="Cysteine proteinases"/>
    <property type="match status" value="1"/>
</dbReference>
<dbReference type="InterPro" id="IPR018200">
    <property type="entry name" value="USP_CS"/>
</dbReference>
<feature type="domain" description="Peptidase C19 ubiquitin carboxyl-terminal hydrolase" evidence="1">
    <location>
        <begin position="35"/>
        <end position="124"/>
    </location>
</feature>
<comment type="caution">
    <text evidence="2">The sequence shown here is derived from an EMBL/GenBank/DDBJ whole genome shotgun (WGS) entry which is preliminary data.</text>
</comment>
<feature type="non-terminal residue" evidence="2">
    <location>
        <position position="1"/>
    </location>
</feature>
<accession>A0ABV0WB51</accession>
<keyword evidence="2" id="KW-0378">Hydrolase</keyword>
<keyword evidence="3" id="KW-1185">Reference proteome</keyword>